<evidence type="ECO:0000256" key="5">
    <source>
        <dbReference type="ARBA" id="ARBA00022553"/>
    </source>
</evidence>
<dbReference type="Gene3D" id="1.10.1370.10">
    <property type="entry name" value="Neurolysin, domain 3"/>
    <property type="match status" value="2"/>
</dbReference>
<keyword evidence="8 16" id="KW-0378">Hydrolase</keyword>
<dbReference type="Gene3D" id="3.40.390.10">
    <property type="entry name" value="Collagenase (Catalytic Domain)"/>
    <property type="match status" value="1"/>
</dbReference>
<comment type="subcellular location">
    <subcellularLocation>
        <location evidence="1">Cytoplasm</location>
    </subcellularLocation>
</comment>
<keyword evidence="11 16" id="KW-0482">Metalloprotease</keyword>
<organism evidence="18 19">
    <name type="scientific">Oncorhynchus tshawytscha</name>
    <name type="common">Chinook salmon</name>
    <name type="synonym">Salmo tshawytscha</name>
    <dbReference type="NCBI Taxonomy" id="74940"/>
    <lineage>
        <taxon>Eukaryota</taxon>
        <taxon>Metazoa</taxon>
        <taxon>Chordata</taxon>
        <taxon>Craniata</taxon>
        <taxon>Vertebrata</taxon>
        <taxon>Euteleostomi</taxon>
        <taxon>Actinopterygii</taxon>
        <taxon>Neopterygii</taxon>
        <taxon>Teleostei</taxon>
        <taxon>Protacanthopterygii</taxon>
        <taxon>Salmoniformes</taxon>
        <taxon>Salmonidae</taxon>
        <taxon>Salmoninae</taxon>
        <taxon>Oncorhynchus</taxon>
    </lineage>
</organism>
<dbReference type="InterPro" id="IPR024080">
    <property type="entry name" value="Neurolysin/TOP_N"/>
</dbReference>
<evidence type="ECO:0000313" key="18">
    <source>
        <dbReference type="Ensembl" id="ENSOTSP00005052459.2"/>
    </source>
</evidence>
<protein>
    <recommendedName>
        <fullName evidence="14">Thimet oligopeptidase</fullName>
        <ecNumber evidence="13">3.4.24.15</ecNumber>
    </recommendedName>
</protein>
<sequence>QINQLSDEVIAKTKKVYDCVGALDLASVSYENTLKALADVEVEYTVDRNMLDFPQHVSSSKDVRTASTDADKKLSEFDVEMSMREDVYQRIVALERKVDGDTLTQESKRYMERLIKLGQRNGLHLPKETQDEVKRIKKKLSNLCIDFNKHLNEDTTSLTFTREELGGLPEDFLSSLEKDGDKLKITLKYPHYFPTMKKCFIPETRKKLEEAFNSRCKEKNSAILKELVQLRAQKSSLLGFTTHADFVLEMNMAKSGKKVAGFLEELARKLKPLGEEERHVILKLKKEECQKRGLPFKGELYAWDTRYFMTQVEETQYAVDQNQLKEYFPMEVVTRGLLDIYQELLNLTFDLVEGGAPVWHDDVTLYSVKDRTTGTVVGQFYLDLFPREGKYGHAACFGLQPGCLLSDGTRQMAVAAMVANFSKPTADAPSLLQHDEVETYFHEFGHVMHQLCAQADFAMFSGTHVERDFVEAPSQMLENWVWEKEPLQRMSKHYKTGAPIPDDLLDKLMKSRLANTGLFNLRQIVLAKMDQALHTKNGLDPAEEYARLSQEILGVPASSGQRQPQPMGHSTITAVGLGYRNCILKPGGSEDAEIMLKNFLGREPKQEAFLLSKGLTVELEADTPCALQYWGTNIMMYGQGNELECLVILKIKYINTISQISNLFERQATITRLYFCMKLF</sequence>
<dbReference type="AlphaFoldDB" id="A0A8C8GNH2"/>
<dbReference type="Ensembl" id="ENSOTST00005057141.2">
    <property type="protein sequence ID" value="ENSOTSP00005052459.2"/>
    <property type="gene ID" value="ENSOTSG00005024786.2"/>
</dbReference>
<evidence type="ECO:0000256" key="10">
    <source>
        <dbReference type="ARBA" id="ARBA00022990"/>
    </source>
</evidence>
<dbReference type="SUPFAM" id="SSF55486">
    <property type="entry name" value="Metalloproteases ('zincins'), catalytic domain"/>
    <property type="match status" value="1"/>
</dbReference>
<dbReference type="InterPro" id="IPR045090">
    <property type="entry name" value="Pept_M3A_M3B"/>
</dbReference>
<dbReference type="Proteomes" id="UP000694402">
    <property type="component" value="Unassembled WGS sequence"/>
</dbReference>
<keyword evidence="9 16" id="KW-0862">Zinc</keyword>
<comment type="catalytic activity">
    <reaction evidence="12">
        <text>Preferential cleavage of bonds with hydrophobic residues at P1, P2 and P3' and a small residue at P1' in substrates of 5 to 15 residues.</text>
        <dbReference type="EC" id="3.4.24.15"/>
    </reaction>
</comment>
<evidence type="ECO:0000256" key="11">
    <source>
        <dbReference type="ARBA" id="ARBA00023049"/>
    </source>
</evidence>
<dbReference type="GeneTree" id="ENSGT00950000183171"/>
<dbReference type="GO" id="GO:0005758">
    <property type="term" value="C:mitochondrial intermembrane space"/>
    <property type="evidence" value="ECO:0007669"/>
    <property type="project" value="TreeGrafter"/>
</dbReference>
<evidence type="ECO:0000256" key="2">
    <source>
        <dbReference type="ARBA" id="ARBA00006040"/>
    </source>
</evidence>
<evidence type="ECO:0000256" key="6">
    <source>
        <dbReference type="ARBA" id="ARBA00022670"/>
    </source>
</evidence>
<dbReference type="GO" id="GO:0006518">
    <property type="term" value="P:peptide metabolic process"/>
    <property type="evidence" value="ECO:0007669"/>
    <property type="project" value="TreeGrafter"/>
</dbReference>
<dbReference type="GO" id="GO:0046872">
    <property type="term" value="F:metal ion binding"/>
    <property type="evidence" value="ECO:0007669"/>
    <property type="project" value="UniProtKB-UniRule"/>
</dbReference>
<dbReference type="InterPro" id="IPR024079">
    <property type="entry name" value="MetalloPept_cat_dom_sf"/>
</dbReference>
<dbReference type="Gene3D" id="1.20.1050.40">
    <property type="entry name" value="Endopeptidase. Chain P, domain 1"/>
    <property type="match status" value="1"/>
</dbReference>
<reference evidence="18" key="2">
    <citation type="submission" date="2025-09" db="UniProtKB">
        <authorList>
            <consortium name="Ensembl"/>
        </authorList>
    </citation>
    <scope>IDENTIFICATION</scope>
</reference>
<reference evidence="18" key="1">
    <citation type="submission" date="2025-08" db="UniProtKB">
        <authorList>
            <consortium name="Ensembl"/>
        </authorList>
    </citation>
    <scope>IDENTIFICATION</scope>
</reference>
<gene>
    <name evidence="18" type="primary">THOP1</name>
</gene>
<evidence type="ECO:0000256" key="3">
    <source>
        <dbReference type="ARBA" id="ARBA00011245"/>
    </source>
</evidence>
<evidence type="ECO:0000256" key="12">
    <source>
        <dbReference type="ARBA" id="ARBA00036235"/>
    </source>
</evidence>
<dbReference type="InterPro" id="IPR024077">
    <property type="entry name" value="Neurolysin/TOP_dom2"/>
</dbReference>
<evidence type="ECO:0000256" key="1">
    <source>
        <dbReference type="ARBA" id="ARBA00004496"/>
    </source>
</evidence>
<keyword evidence="19" id="KW-1185">Reference proteome</keyword>
<keyword evidence="10" id="KW-0007">Acetylation</keyword>
<comment type="cofactor">
    <cofactor evidence="16">
        <name>Zn(2+)</name>
        <dbReference type="ChEBI" id="CHEBI:29105"/>
    </cofactor>
    <text evidence="16">Binds 1 zinc ion.</text>
</comment>
<evidence type="ECO:0000256" key="14">
    <source>
        <dbReference type="ARBA" id="ARBA00039633"/>
    </source>
</evidence>
<dbReference type="GO" id="GO:0006508">
    <property type="term" value="P:proteolysis"/>
    <property type="evidence" value="ECO:0007669"/>
    <property type="project" value="UniProtKB-KW"/>
</dbReference>
<dbReference type="GO" id="GO:0004222">
    <property type="term" value="F:metalloendopeptidase activity"/>
    <property type="evidence" value="ECO:0007669"/>
    <property type="project" value="InterPro"/>
</dbReference>
<dbReference type="FunFam" id="1.20.1050.40:FF:000001">
    <property type="entry name" value="Thimet oligopeptidase 1"/>
    <property type="match status" value="1"/>
</dbReference>
<evidence type="ECO:0000256" key="16">
    <source>
        <dbReference type="RuleBase" id="RU003435"/>
    </source>
</evidence>
<keyword evidence="5" id="KW-0597">Phosphoprotein</keyword>
<evidence type="ECO:0000259" key="17">
    <source>
        <dbReference type="Pfam" id="PF01432"/>
    </source>
</evidence>
<comment type="subunit">
    <text evidence="3">Monomer.</text>
</comment>
<dbReference type="FunFam" id="3.40.390.10:FF:000006">
    <property type="entry name" value="Thimet oligopeptidase 1"/>
    <property type="match status" value="1"/>
</dbReference>
<comment type="function">
    <text evidence="15">Involved in the metabolism of neuropeptides under 20 amino acid residues long. Involved in cytoplasmic peptide degradation. Able to degrade the amyloid-beta precursor protein and generate amyloidogenic fragments. Also acts as a regulator of cannabinoid signaling pathway by mediating degradation of hemopressin, an antagonist peptide of the cannabinoid receptor CNR1.</text>
</comment>
<name>A0A8C8GNH2_ONCTS</name>
<keyword evidence="6 16" id="KW-0645">Protease</keyword>
<evidence type="ECO:0000256" key="13">
    <source>
        <dbReference type="ARBA" id="ARBA00039079"/>
    </source>
</evidence>
<dbReference type="InterPro" id="IPR001567">
    <property type="entry name" value="Pept_M3A_M3B_dom"/>
</dbReference>
<evidence type="ECO:0000256" key="8">
    <source>
        <dbReference type="ARBA" id="ARBA00022801"/>
    </source>
</evidence>
<proteinExistence type="inferred from homology"/>
<dbReference type="PANTHER" id="PTHR11804:SF56">
    <property type="entry name" value="THIMET OLIGOPEPTIDASE 1"/>
    <property type="match status" value="1"/>
</dbReference>
<evidence type="ECO:0000256" key="7">
    <source>
        <dbReference type="ARBA" id="ARBA00022723"/>
    </source>
</evidence>
<dbReference type="PANTHER" id="PTHR11804">
    <property type="entry name" value="PROTEASE M3 THIMET OLIGOPEPTIDASE-RELATED"/>
    <property type="match status" value="1"/>
</dbReference>
<accession>A0A8C8GNH2</accession>
<keyword evidence="4" id="KW-0963">Cytoplasm</keyword>
<evidence type="ECO:0000313" key="19">
    <source>
        <dbReference type="Proteomes" id="UP000694402"/>
    </source>
</evidence>
<evidence type="ECO:0000256" key="15">
    <source>
        <dbReference type="ARBA" id="ARBA00045978"/>
    </source>
</evidence>
<feature type="domain" description="Peptidase M3A/M3B catalytic" evidence="17">
    <location>
        <begin position="196"/>
        <end position="569"/>
    </location>
</feature>
<evidence type="ECO:0000256" key="4">
    <source>
        <dbReference type="ARBA" id="ARBA00022490"/>
    </source>
</evidence>
<dbReference type="Pfam" id="PF01432">
    <property type="entry name" value="Peptidase_M3"/>
    <property type="match status" value="1"/>
</dbReference>
<keyword evidence="7 16" id="KW-0479">Metal-binding</keyword>
<dbReference type="CDD" id="cd06455">
    <property type="entry name" value="M3A_TOP"/>
    <property type="match status" value="1"/>
</dbReference>
<comment type="similarity">
    <text evidence="2 16">Belongs to the peptidase M3 family.</text>
</comment>
<dbReference type="EC" id="3.4.24.15" evidence="13"/>
<dbReference type="FunFam" id="1.10.1370.10:FF:000027">
    <property type="entry name" value="Thimet oligopeptidase 1"/>
    <property type="match status" value="1"/>
</dbReference>
<evidence type="ECO:0000256" key="9">
    <source>
        <dbReference type="ARBA" id="ARBA00022833"/>
    </source>
</evidence>